<comment type="caution">
    <text evidence="2">The sequence shown here is derived from an EMBL/GenBank/DDBJ whole genome shotgun (WGS) entry which is preliminary data.</text>
</comment>
<dbReference type="PANTHER" id="PTHR33622:SF10">
    <property type="entry name" value="MARKER FOR OXIDATIVE STRESS RESPONSE PROTEIN"/>
    <property type="match status" value="1"/>
</dbReference>
<dbReference type="AlphaFoldDB" id="A0AAV9FG34"/>
<sequence>MSPRMASSQNTKPETQPAPVAGAAMTSCRKKKSESASFIEDLKDHADEFFNASWDEHKTCFQKTVNKMFASLKNVTEKSSVTAGPKEVESALPLQTTVSK</sequence>
<evidence type="ECO:0000313" key="2">
    <source>
        <dbReference type="EMBL" id="KAK1324815.1"/>
    </source>
</evidence>
<evidence type="ECO:0000313" key="3">
    <source>
        <dbReference type="Proteomes" id="UP001180020"/>
    </source>
</evidence>
<gene>
    <name evidence="2" type="ORF">QJS10_CPA01g00954</name>
</gene>
<feature type="region of interest" description="Disordered" evidence="1">
    <location>
        <begin position="78"/>
        <end position="100"/>
    </location>
</feature>
<organism evidence="2 3">
    <name type="scientific">Acorus calamus</name>
    <name type="common">Sweet flag</name>
    <dbReference type="NCBI Taxonomy" id="4465"/>
    <lineage>
        <taxon>Eukaryota</taxon>
        <taxon>Viridiplantae</taxon>
        <taxon>Streptophyta</taxon>
        <taxon>Embryophyta</taxon>
        <taxon>Tracheophyta</taxon>
        <taxon>Spermatophyta</taxon>
        <taxon>Magnoliopsida</taxon>
        <taxon>Liliopsida</taxon>
        <taxon>Acoraceae</taxon>
        <taxon>Acorus</taxon>
    </lineage>
</organism>
<name>A0AAV9FG34_ACOCL</name>
<accession>A0AAV9FG34</accession>
<protein>
    <submittedName>
        <fullName evidence="2">Uncharacterized protein</fullName>
    </submittedName>
</protein>
<dbReference type="Proteomes" id="UP001180020">
    <property type="component" value="Unassembled WGS sequence"/>
</dbReference>
<dbReference type="PANTHER" id="PTHR33622">
    <property type="entry name" value="OS03G0724500 PROTEIN"/>
    <property type="match status" value="1"/>
</dbReference>
<dbReference type="EMBL" id="JAUJYO010000001">
    <property type="protein sequence ID" value="KAK1324815.1"/>
    <property type="molecule type" value="Genomic_DNA"/>
</dbReference>
<keyword evidence="3" id="KW-1185">Reference proteome</keyword>
<reference evidence="2" key="2">
    <citation type="submission" date="2023-06" db="EMBL/GenBank/DDBJ databases">
        <authorList>
            <person name="Ma L."/>
            <person name="Liu K.-W."/>
            <person name="Li Z."/>
            <person name="Hsiao Y.-Y."/>
            <person name="Qi Y."/>
            <person name="Fu T."/>
            <person name="Tang G."/>
            <person name="Zhang D."/>
            <person name="Sun W.-H."/>
            <person name="Liu D.-K."/>
            <person name="Li Y."/>
            <person name="Chen G.-Z."/>
            <person name="Liu X.-D."/>
            <person name="Liao X.-Y."/>
            <person name="Jiang Y.-T."/>
            <person name="Yu X."/>
            <person name="Hao Y."/>
            <person name="Huang J."/>
            <person name="Zhao X.-W."/>
            <person name="Ke S."/>
            <person name="Chen Y.-Y."/>
            <person name="Wu W.-L."/>
            <person name="Hsu J.-L."/>
            <person name="Lin Y.-F."/>
            <person name="Huang M.-D."/>
            <person name="Li C.-Y."/>
            <person name="Huang L."/>
            <person name="Wang Z.-W."/>
            <person name="Zhao X."/>
            <person name="Zhong W.-Y."/>
            <person name="Peng D.-H."/>
            <person name="Ahmad S."/>
            <person name="Lan S."/>
            <person name="Zhang J.-S."/>
            <person name="Tsai W.-C."/>
            <person name="Van De Peer Y."/>
            <person name="Liu Z.-J."/>
        </authorList>
    </citation>
    <scope>NUCLEOTIDE SEQUENCE</scope>
    <source>
        <strain evidence="2">CP</strain>
        <tissue evidence="2">Leaves</tissue>
    </source>
</reference>
<feature type="region of interest" description="Disordered" evidence="1">
    <location>
        <begin position="1"/>
        <end position="27"/>
    </location>
</feature>
<dbReference type="PROSITE" id="PS51257">
    <property type="entry name" value="PROKAR_LIPOPROTEIN"/>
    <property type="match status" value="1"/>
</dbReference>
<reference evidence="2" key="1">
    <citation type="journal article" date="2023" name="Nat. Commun.">
        <title>Diploid and tetraploid genomes of Acorus and the evolution of monocots.</title>
        <authorList>
            <person name="Ma L."/>
            <person name="Liu K.W."/>
            <person name="Li Z."/>
            <person name="Hsiao Y.Y."/>
            <person name="Qi Y."/>
            <person name="Fu T."/>
            <person name="Tang G.D."/>
            <person name="Zhang D."/>
            <person name="Sun W.H."/>
            <person name="Liu D.K."/>
            <person name="Li Y."/>
            <person name="Chen G.Z."/>
            <person name="Liu X.D."/>
            <person name="Liao X.Y."/>
            <person name="Jiang Y.T."/>
            <person name="Yu X."/>
            <person name="Hao Y."/>
            <person name="Huang J."/>
            <person name="Zhao X.W."/>
            <person name="Ke S."/>
            <person name="Chen Y.Y."/>
            <person name="Wu W.L."/>
            <person name="Hsu J.L."/>
            <person name="Lin Y.F."/>
            <person name="Huang M.D."/>
            <person name="Li C.Y."/>
            <person name="Huang L."/>
            <person name="Wang Z.W."/>
            <person name="Zhao X."/>
            <person name="Zhong W.Y."/>
            <person name="Peng D.H."/>
            <person name="Ahmad S."/>
            <person name="Lan S."/>
            <person name="Zhang J.S."/>
            <person name="Tsai W.C."/>
            <person name="Van de Peer Y."/>
            <person name="Liu Z.J."/>
        </authorList>
    </citation>
    <scope>NUCLEOTIDE SEQUENCE</scope>
    <source>
        <strain evidence="2">CP</strain>
    </source>
</reference>
<feature type="compositionally biased region" description="Polar residues" evidence="1">
    <location>
        <begin position="1"/>
        <end position="14"/>
    </location>
</feature>
<proteinExistence type="predicted"/>
<evidence type="ECO:0000256" key="1">
    <source>
        <dbReference type="SAM" id="MobiDB-lite"/>
    </source>
</evidence>